<sequence length="87" mass="10007">MKVPHSKSPSKTSHRRRIHGPQEELDSIAMKGSVFGFEGDWEGRAVLESVETRSDDGELESRGKHMDARVQLQFLTKNTPFRDRNRQ</sequence>
<evidence type="ECO:0000313" key="3">
    <source>
        <dbReference type="Proteomes" id="UP000287651"/>
    </source>
</evidence>
<dbReference type="Proteomes" id="UP000287651">
    <property type="component" value="Unassembled WGS sequence"/>
</dbReference>
<protein>
    <submittedName>
        <fullName evidence="2">Uncharacterized protein</fullName>
    </submittedName>
</protein>
<name>A0A444FNB2_ENSVE</name>
<proteinExistence type="predicted"/>
<dbReference type="AlphaFoldDB" id="A0A444FNB2"/>
<organism evidence="2 3">
    <name type="scientific">Ensete ventricosum</name>
    <name type="common">Abyssinian banana</name>
    <name type="synonym">Musa ensete</name>
    <dbReference type="NCBI Taxonomy" id="4639"/>
    <lineage>
        <taxon>Eukaryota</taxon>
        <taxon>Viridiplantae</taxon>
        <taxon>Streptophyta</taxon>
        <taxon>Embryophyta</taxon>
        <taxon>Tracheophyta</taxon>
        <taxon>Spermatophyta</taxon>
        <taxon>Magnoliopsida</taxon>
        <taxon>Liliopsida</taxon>
        <taxon>Zingiberales</taxon>
        <taxon>Musaceae</taxon>
        <taxon>Ensete</taxon>
    </lineage>
</organism>
<accession>A0A444FNB2</accession>
<evidence type="ECO:0000313" key="2">
    <source>
        <dbReference type="EMBL" id="RRT60191.1"/>
    </source>
</evidence>
<dbReference type="EMBL" id="AMZH03007889">
    <property type="protein sequence ID" value="RRT60191.1"/>
    <property type="molecule type" value="Genomic_DNA"/>
</dbReference>
<comment type="caution">
    <text evidence="2">The sequence shown here is derived from an EMBL/GenBank/DDBJ whole genome shotgun (WGS) entry which is preliminary data.</text>
</comment>
<evidence type="ECO:0000256" key="1">
    <source>
        <dbReference type="SAM" id="MobiDB-lite"/>
    </source>
</evidence>
<feature type="region of interest" description="Disordered" evidence="1">
    <location>
        <begin position="1"/>
        <end position="27"/>
    </location>
</feature>
<reference evidence="2 3" key="1">
    <citation type="journal article" date="2014" name="Agronomy (Basel)">
        <title>A Draft Genome Sequence for Ensete ventricosum, the Drought-Tolerant Tree Against Hunger.</title>
        <authorList>
            <person name="Harrison J."/>
            <person name="Moore K.A."/>
            <person name="Paszkiewicz K."/>
            <person name="Jones T."/>
            <person name="Grant M."/>
            <person name="Ambacheew D."/>
            <person name="Muzemil S."/>
            <person name="Studholme D.J."/>
        </authorList>
    </citation>
    <scope>NUCLEOTIDE SEQUENCE [LARGE SCALE GENOMIC DNA]</scope>
</reference>
<gene>
    <name evidence="2" type="ORF">B296_00024641</name>
</gene>